<evidence type="ECO:0000313" key="6">
    <source>
        <dbReference type="EMBL" id="REC59501.1"/>
    </source>
</evidence>
<comment type="caution">
    <text evidence="6">The sequence shown here is derived from an EMBL/GenBank/DDBJ whole genome shotgun (WGS) entry which is preliminary data.</text>
</comment>
<dbReference type="GO" id="GO:0003677">
    <property type="term" value="F:DNA binding"/>
    <property type="evidence" value="ECO:0007669"/>
    <property type="project" value="UniProtKB-KW"/>
</dbReference>
<comment type="similarity">
    <text evidence="1">Belongs to the type-I restriction system S methylase family.</text>
</comment>
<evidence type="ECO:0000259" key="5">
    <source>
        <dbReference type="Pfam" id="PF01420"/>
    </source>
</evidence>
<dbReference type="InterPro" id="IPR051212">
    <property type="entry name" value="Type-I_RE_S_subunit"/>
</dbReference>
<dbReference type="CDD" id="cd17260">
    <property type="entry name" value="RMtype1_S_EcoEI-TRD1-CR1_like"/>
    <property type="match status" value="1"/>
</dbReference>
<evidence type="ECO:0000256" key="3">
    <source>
        <dbReference type="ARBA" id="ARBA00023125"/>
    </source>
</evidence>
<organism evidence="6 7">
    <name type="scientific">Chryseobacterium pennae</name>
    <dbReference type="NCBI Taxonomy" id="2258962"/>
    <lineage>
        <taxon>Bacteria</taxon>
        <taxon>Pseudomonadati</taxon>
        <taxon>Bacteroidota</taxon>
        <taxon>Flavobacteriia</taxon>
        <taxon>Flavobacteriales</taxon>
        <taxon>Weeksellaceae</taxon>
        <taxon>Chryseobacterium group</taxon>
        <taxon>Chryseobacterium</taxon>
    </lineage>
</organism>
<name>A0A3D9C209_9FLAO</name>
<dbReference type="Gene3D" id="3.90.220.20">
    <property type="entry name" value="DNA methylase specificity domains"/>
    <property type="match status" value="2"/>
</dbReference>
<proteinExistence type="inferred from homology"/>
<evidence type="ECO:0000256" key="4">
    <source>
        <dbReference type="SAM" id="Coils"/>
    </source>
</evidence>
<dbReference type="PANTHER" id="PTHR43140">
    <property type="entry name" value="TYPE-1 RESTRICTION ENZYME ECOKI SPECIFICITY PROTEIN"/>
    <property type="match status" value="1"/>
</dbReference>
<gene>
    <name evidence="6" type="ORF">DRF65_25810</name>
</gene>
<feature type="domain" description="Type I restriction modification DNA specificity" evidence="5">
    <location>
        <begin position="245"/>
        <end position="423"/>
    </location>
</feature>
<keyword evidence="7" id="KW-1185">Reference proteome</keyword>
<evidence type="ECO:0000256" key="2">
    <source>
        <dbReference type="ARBA" id="ARBA00022747"/>
    </source>
</evidence>
<protein>
    <recommendedName>
        <fullName evidence="5">Type I restriction modification DNA specificity domain-containing protein</fullName>
    </recommendedName>
</protein>
<dbReference type="GO" id="GO:0009307">
    <property type="term" value="P:DNA restriction-modification system"/>
    <property type="evidence" value="ECO:0007669"/>
    <property type="project" value="UniProtKB-KW"/>
</dbReference>
<feature type="coiled-coil region" evidence="4">
    <location>
        <begin position="203"/>
        <end position="230"/>
    </location>
</feature>
<reference evidence="7" key="1">
    <citation type="submission" date="2018-06" db="EMBL/GenBank/DDBJ databases">
        <authorList>
            <person name="Lum Nde A."/>
            <person name="Hugo C."/>
        </authorList>
    </citation>
    <scope>NUCLEOTIDE SEQUENCE [LARGE SCALE GENOMIC DNA]</scope>
    <source>
        <strain evidence="7">1_F178</strain>
    </source>
</reference>
<evidence type="ECO:0000256" key="1">
    <source>
        <dbReference type="ARBA" id="ARBA00010923"/>
    </source>
</evidence>
<dbReference type="AlphaFoldDB" id="A0A3D9C209"/>
<keyword evidence="4" id="KW-0175">Coiled coil</keyword>
<dbReference type="PANTHER" id="PTHR43140:SF1">
    <property type="entry name" value="TYPE I RESTRICTION ENZYME ECOKI SPECIFICITY SUBUNIT"/>
    <property type="match status" value="1"/>
</dbReference>
<dbReference type="SUPFAM" id="SSF116734">
    <property type="entry name" value="DNA methylase specificity domain"/>
    <property type="match status" value="2"/>
</dbReference>
<dbReference type="EMBL" id="QNVT01000037">
    <property type="protein sequence ID" value="REC59501.1"/>
    <property type="molecule type" value="Genomic_DNA"/>
</dbReference>
<dbReference type="Proteomes" id="UP000256686">
    <property type="component" value="Unassembled WGS sequence"/>
</dbReference>
<dbReference type="InterPro" id="IPR000055">
    <property type="entry name" value="Restrct_endonuc_typeI_TRD"/>
</dbReference>
<sequence length="639" mass="73669">MKKRYLIKDFLKRFKRPVQLIPDKDYKLVTISSKHRGIKLRELKKGSLIKSNMYEVKAGDFVLSGIDARNGAFGIIPQELDGGIITNDFWCLQINENVISKELFLELTATTWFDDLCNRGSDGTTNRVRLQKDKFFSQEVPLPLKNEQKHLLHKILSIKQKSVTLTQEIENQKKLLSQFKQATLEEALQGKLTEKWRVENPDIEVASQLLKRIKAEKSQLINEKKLKKEKDLVTISKEEIPFEIPENWVWCRLGDIGLINPKNNEKQNIESSFIPMEFISDHYGVIPIYESRQWNDIKKGYTHFAENDIGFAKITPCFENSKAAVFKNLKNNIGAGTTELHIFRCLPENKVICNFIYAIFKSTDFLKNGAAVMTGSAGQKRVPKEYLLNKIIPLPPFDEQQAIVEKIENIMAQCAILEKKIAQSEQNAKMLMKAVLKEAFENKERKDVDEVQMDRSLQLALMQIMFKQKLGINYGEVIMQKTAYNLDHLYRKQSSFFPYSFQSCNHGAFSVQLREEIETNPYLTTKSAEKGNVICVDPEQNSTVLAAFSNPVYTDYIHSLTQLLEIYSLPIIGKKSEQIELFNTVLKIVNDLNITDINTIYSTMEKWEIEQKGFKTKAEKFSKLQTEKILLFIKNLQLT</sequence>
<dbReference type="Pfam" id="PF01420">
    <property type="entry name" value="Methylase_S"/>
    <property type="match status" value="2"/>
</dbReference>
<dbReference type="RefSeq" id="WP_115973584.1">
    <property type="nucleotide sequence ID" value="NZ_QNVT01000037.1"/>
</dbReference>
<accession>A0A3D9C209</accession>
<feature type="domain" description="Type I restriction modification DNA specificity" evidence="5">
    <location>
        <begin position="19"/>
        <end position="172"/>
    </location>
</feature>
<keyword evidence="3" id="KW-0238">DNA-binding</keyword>
<feature type="coiled-coil region" evidence="4">
    <location>
        <begin position="407"/>
        <end position="434"/>
    </location>
</feature>
<evidence type="ECO:0000313" key="7">
    <source>
        <dbReference type="Proteomes" id="UP000256686"/>
    </source>
</evidence>
<keyword evidence="2" id="KW-0680">Restriction system</keyword>
<dbReference type="InterPro" id="IPR044946">
    <property type="entry name" value="Restrct_endonuc_typeI_TRD_sf"/>
</dbReference>